<dbReference type="Proteomes" id="UP000245464">
    <property type="component" value="Chromosome 2"/>
</dbReference>
<evidence type="ECO:0000313" key="3">
    <source>
        <dbReference type="Proteomes" id="UP000245464"/>
    </source>
</evidence>
<protein>
    <submittedName>
        <fullName evidence="1">Uncharacterized protein</fullName>
    </submittedName>
</protein>
<reference evidence="2" key="3">
    <citation type="journal article" date="2022" name="bioRxiv">
        <title>A global pangenome for the wheat fungal pathogen Pyrenophora tritici-repentis and prediction of effector protein structural homology.</title>
        <authorList>
            <person name="Moolhuijzen P."/>
            <person name="See P.T."/>
            <person name="Shi G."/>
            <person name="Powell H.R."/>
            <person name="Cockram J."/>
            <person name="Jorgensen L.N."/>
            <person name="Benslimane H."/>
            <person name="Strelkov S.E."/>
            <person name="Turner J."/>
            <person name="Liu Z."/>
            <person name="Moffat C.S."/>
        </authorList>
    </citation>
    <scope>NUCLEOTIDE SEQUENCE</scope>
    <source>
        <strain evidence="2">86-124</strain>
    </source>
</reference>
<gene>
    <name evidence="2" type="ORF">Ptr86124_006162</name>
    <name evidence="1" type="ORF">PtrM4_070530</name>
</gene>
<evidence type="ECO:0000313" key="4">
    <source>
        <dbReference type="Proteomes" id="UP000249757"/>
    </source>
</evidence>
<organism evidence="1 3">
    <name type="scientific">Pyrenophora tritici-repentis</name>
    <dbReference type="NCBI Taxonomy" id="45151"/>
    <lineage>
        <taxon>Eukaryota</taxon>
        <taxon>Fungi</taxon>
        <taxon>Dikarya</taxon>
        <taxon>Ascomycota</taxon>
        <taxon>Pezizomycotina</taxon>
        <taxon>Dothideomycetes</taxon>
        <taxon>Pleosporomycetidae</taxon>
        <taxon>Pleosporales</taxon>
        <taxon>Pleosporineae</taxon>
        <taxon>Pleosporaceae</taxon>
        <taxon>Pyrenophora</taxon>
    </lineage>
</organism>
<accession>A0A2W1GWR4</accession>
<sequence>MFSTAGATLKTEPRFSEYRLIEIGHTHPHARFENTNNLTAPKIRHVTYPEGARLMEQELMEGYKIAQAITQSAMRDFQATIEPLFDILVEAKQPICKFLLLGMGPIYANQGLKSHWGLVQYTLARQLIKRYITKHATKYHNYDERGQLWEYEIVVDHSQHTQSDISYLEAFFNRIGPVHVHGRTNTYNVRFLHAPLAHLLISVDLPNTFVFCFKPDNPVRQLLAERPGKTKPQAIICAPGDIDNKARDPSKDFAADMSSDGVRDWLTRGYTAVPFTQDADLSYSPFGTTCLFYNENLGTQGPGNEKVGPPGYPVSADSMVVIREQQEQYAKHLFGMDG</sequence>
<reference evidence="2" key="2">
    <citation type="submission" date="2021-05" db="EMBL/GenBank/DDBJ databases">
        <authorList>
            <person name="Moolhuijzen P.M."/>
            <person name="Moffat C.S."/>
        </authorList>
    </citation>
    <scope>NUCLEOTIDE SEQUENCE</scope>
    <source>
        <strain evidence="2">86-124</strain>
    </source>
</reference>
<evidence type="ECO:0000313" key="1">
    <source>
        <dbReference type="EMBL" id="KAF7575429.1"/>
    </source>
</evidence>
<dbReference type="AlphaFoldDB" id="A0A2W1GWR4"/>
<dbReference type="EMBL" id="NQIK02000002">
    <property type="protein sequence ID" value="KAF7575429.1"/>
    <property type="molecule type" value="Genomic_DNA"/>
</dbReference>
<keyword evidence="4" id="KW-1185">Reference proteome</keyword>
<comment type="caution">
    <text evidence="1">The sequence shown here is derived from an EMBL/GenBank/DDBJ whole genome shotgun (WGS) entry which is preliminary data.</text>
</comment>
<dbReference type="EMBL" id="NRDI02000007">
    <property type="protein sequence ID" value="KAI1514839.1"/>
    <property type="molecule type" value="Genomic_DNA"/>
</dbReference>
<dbReference type="Proteomes" id="UP000249757">
    <property type="component" value="Unassembled WGS sequence"/>
</dbReference>
<name>A0A2W1GWR4_9PLEO</name>
<reference evidence="4" key="4">
    <citation type="journal article" date="2022" name="Microb. Genom.">
        <title>A global pangenome for the wheat fungal pathogen Pyrenophora tritici-repentis and prediction of effector protein structural homology.</title>
        <authorList>
            <person name="Moolhuijzen P.M."/>
            <person name="See P.T."/>
            <person name="Shi G."/>
            <person name="Powell H.R."/>
            <person name="Cockram J."/>
            <person name="Jorgensen L.N."/>
            <person name="Benslimane H."/>
            <person name="Strelkov S.E."/>
            <person name="Turner J."/>
            <person name="Liu Z."/>
            <person name="Moffat C.S."/>
        </authorList>
    </citation>
    <scope>NUCLEOTIDE SEQUENCE [LARGE SCALE GENOMIC DNA]</scope>
</reference>
<evidence type="ECO:0000313" key="2">
    <source>
        <dbReference type="EMBL" id="KAI1514839.1"/>
    </source>
</evidence>
<proteinExistence type="predicted"/>
<reference evidence="1 3" key="1">
    <citation type="journal article" date="2018" name="BMC Genomics">
        <title>Comparative genomics of the wheat fungal pathogen Pyrenophora tritici-repentis reveals chromosomal variations and genome plasticity.</title>
        <authorList>
            <person name="Moolhuijzen P."/>
            <person name="See P.T."/>
            <person name="Hane J.K."/>
            <person name="Shi G."/>
            <person name="Liu Z."/>
            <person name="Oliver R.P."/>
            <person name="Moffat C.S."/>
        </authorList>
    </citation>
    <scope>NUCLEOTIDE SEQUENCE [LARGE SCALE GENOMIC DNA]</scope>
    <source>
        <strain evidence="1">M4</strain>
    </source>
</reference>
<dbReference type="OrthoDB" id="3808571at2759"/>